<dbReference type="RefSeq" id="WP_109591963.1">
    <property type="nucleotide sequence ID" value="NZ_BONA01000026.1"/>
</dbReference>
<organism evidence="2 3">
    <name type="scientific">Actinoplanes xinjiangensis</name>
    <dbReference type="NCBI Taxonomy" id="512350"/>
    <lineage>
        <taxon>Bacteria</taxon>
        <taxon>Bacillati</taxon>
        <taxon>Actinomycetota</taxon>
        <taxon>Actinomycetes</taxon>
        <taxon>Micromonosporales</taxon>
        <taxon>Micromonosporaceae</taxon>
        <taxon>Actinoplanes</taxon>
    </lineage>
</organism>
<sequence length="334" mass="34280">MLAAAIVAFGGPDVFALTEIPEPAGEVIDVTVAGVDDADVHRRRGAYRRPSLPAVLGTDVVGRRRSDGRRVAALLPAGGGYAQVAPARHTVDVPDAVSDEQALAVLEQGLTAWHSLHTLGRAGADDVVVVTAAAGGVGHLAVQLARAAGARVIGLASSPAEHAFLTGLGAHATVDANRPDLGAALGEAPTLVLDGVGGRTFEQVRAALAPFGRIVAYGGAGAVANTVAVDELMTASTGVLGFGLERVLDDEELYRSSAARLFHLAGRGLLTARIGGRYPLSAVGRAHADLESRRVPGKLLIDVHRLRLDAVHGVHLATTSSSSVSPVSVKPRER</sequence>
<dbReference type="GO" id="GO:0016491">
    <property type="term" value="F:oxidoreductase activity"/>
    <property type="evidence" value="ECO:0007669"/>
    <property type="project" value="InterPro"/>
</dbReference>
<comment type="caution">
    <text evidence="2">The sequence shown here is derived from an EMBL/GenBank/DDBJ whole genome shotgun (WGS) entry which is preliminary data.</text>
</comment>
<dbReference type="InterPro" id="IPR020843">
    <property type="entry name" value="ER"/>
</dbReference>
<reference evidence="2 3" key="1">
    <citation type="submission" date="2018-05" db="EMBL/GenBank/DDBJ databases">
        <title>Genomic Encyclopedia of Archaeal and Bacterial Type Strains, Phase II (KMG-II): from individual species to whole genera.</title>
        <authorList>
            <person name="Goeker M."/>
        </authorList>
    </citation>
    <scope>NUCLEOTIDE SEQUENCE [LARGE SCALE GENOMIC DNA]</scope>
    <source>
        <strain evidence="2 3">DSM 45184</strain>
    </source>
</reference>
<name>A0A316FPG8_9ACTN</name>
<dbReference type="PANTHER" id="PTHR43677">
    <property type="entry name" value="SHORT-CHAIN DEHYDROGENASE/REDUCTASE"/>
    <property type="match status" value="1"/>
</dbReference>
<dbReference type="Pfam" id="PF00107">
    <property type="entry name" value="ADH_zinc_N"/>
    <property type="match status" value="1"/>
</dbReference>
<dbReference type="InterPro" id="IPR011032">
    <property type="entry name" value="GroES-like_sf"/>
</dbReference>
<evidence type="ECO:0000313" key="3">
    <source>
        <dbReference type="Proteomes" id="UP000245697"/>
    </source>
</evidence>
<feature type="domain" description="Enoyl reductase (ER)" evidence="1">
    <location>
        <begin position="10"/>
        <end position="301"/>
    </location>
</feature>
<protein>
    <submittedName>
        <fullName evidence="2">NADPH2:quinone reductase</fullName>
    </submittedName>
</protein>
<dbReference type="SUPFAM" id="SSF50129">
    <property type="entry name" value="GroES-like"/>
    <property type="match status" value="1"/>
</dbReference>
<dbReference type="AlphaFoldDB" id="A0A316FPG8"/>
<dbReference type="PANTHER" id="PTHR43677:SF4">
    <property type="entry name" value="QUINONE OXIDOREDUCTASE-LIKE PROTEIN 2"/>
    <property type="match status" value="1"/>
</dbReference>
<proteinExistence type="predicted"/>
<dbReference type="OrthoDB" id="3339625at2"/>
<dbReference type="Gene3D" id="3.40.50.720">
    <property type="entry name" value="NAD(P)-binding Rossmann-like Domain"/>
    <property type="match status" value="1"/>
</dbReference>
<dbReference type="SMART" id="SM00829">
    <property type="entry name" value="PKS_ER"/>
    <property type="match status" value="1"/>
</dbReference>
<dbReference type="InterPro" id="IPR013149">
    <property type="entry name" value="ADH-like_C"/>
</dbReference>
<dbReference type="InterPro" id="IPR036291">
    <property type="entry name" value="NAD(P)-bd_dom_sf"/>
</dbReference>
<dbReference type="EMBL" id="QGGR01000004">
    <property type="protein sequence ID" value="PWK49586.1"/>
    <property type="molecule type" value="Genomic_DNA"/>
</dbReference>
<evidence type="ECO:0000259" key="1">
    <source>
        <dbReference type="SMART" id="SM00829"/>
    </source>
</evidence>
<dbReference type="SUPFAM" id="SSF51735">
    <property type="entry name" value="NAD(P)-binding Rossmann-fold domains"/>
    <property type="match status" value="1"/>
</dbReference>
<keyword evidence="3" id="KW-1185">Reference proteome</keyword>
<gene>
    <name evidence="2" type="ORF">BC793_104261</name>
</gene>
<dbReference type="Gene3D" id="3.90.180.10">
    <property type="entry name" value="Medium-chain alcohol dehydrogenases, catalytic domain"/>
    <property type="match status" value="1"/>
</dbReference>
<evidence type="ECO:0000313" key="2">
    <source>
        <dbReference type="EMBL" id="PWK49586.1"/>
    </source>
</evidence>
<accession>A0A316FPG8</accession>
<dbReference type="InterPro" id="IPR051397">
    <property type="entry name" value="Zn-ADH-like_protein"/>
</dbReference>
<dbReference type="Proteomes" id="UP000245697">
    <property type="component" value="Unassembled WGS sequence"/>
</dbReference>